<dbReference type="PANTHER" id="PTHR19847">
    <property type="entry name" value="DDB1- AND CUL4-ASSOCIATED FACTOR 11"/>
    <property type="match status" value="1"/>
</dbReference>
<sequence>MASSRRVDDRGSDFYLRAIQFARSVRLRNPWGRRVTRNHSEGSGSNLEAAGIDQAQHESEDSSDEDYQPENSDSESENQIHAEEDEGSTCTEERHDDDIHCGILADHDIFLTTKCNVTSSSVYSKIGSVDRYGTVPTLTMLHGREMNVSRLGRWSKAECCHMAARYLPEDSPHIIDYGKSRVYVGRFSADGSLFVGGFQERHIRIYNVDKRWSIKKDIQAKHLRWTVTDTALSHDQRFLVYATLSPIVHLVNVGSENGVSSVANITVCQTSLDKTE</sequence>
<dbReference type="SUPFAM" id="SSF50969">
    <property type="entry name" value="YVTN repeat-like/Quinoprotein amine dehydrogenase"/>
    <property type="match status" value="1"/>
</dbReference>
<dbReference type="AlphaFoldDB" id="A0A8T2RZC0"/>
<dbReference type="Proteomes" id="UP000825935">
    <property type="component" value="Chromosome 23"/>
</dbReference>
<evidence type="ECO:0000256" key="1">
    <source>
        <dbReference type="SAM" id="MobiDB-lite"/>
    </source>
</evidence>
<dbReference type="OrthoDB" id="63070at2759"/>
<name>A0A8T2RZC0_CERRI</name>
<evidence type="ECO:0000313" key="3">
    <source>
        <dbReference type="Proteomes" id="UP000825935"/>
    </source>
</evidence>
<reference evidence="2 3" key="1">
    <citation type="submission" date="2021-08" db="EMBL/GenBank/DDBJ databases">
        <title>WGS assembly of Ceratopteris richardii.</title>
        <authorList>
            <person name="Marchant D.B."/>
            <person name="Chen G."/>
            <person name="Jenkins J."/>
            <person name="Shu S."/>
            <person name="Leebens-Mack J."/>
            <person name="Grimwood J."/>
            <person name="Schmutz J."/>
            <person name="Soltis P."/>
            <person name="Soltis D."/>
            <person name="Chen Z.-H."/>
        </authorList>
    </citation>
    <scope>NUCLEOTIDE SEQUENCE [LARGE SCALE GENOMIC DNA]</scope>
    <source>
        <strain evidence="2">Whitten #5841</strain>
        <tissue evidence="2">Leaf</tissue>
    </source>
</reference>
<accession>A0A8T2RZC0</accession>
<comment type="caution">
    <text evidence="2">The sequence shown here is derived from an EMBL/GenBank/DDBJ whole genome shotgun (WGS) entry which is preliminary data.</text>
</comment>
<dbReference type="EMBL" id="CM035428">
    <property type="protein sequence ID" value="KAH7301869.1"/>
    <property type="molecule type" value="Genomic_DNA"/>
</dbReference>
<dbReference type="InterPro" id="IPR015943">
    <property type="entry name" value="WD40/YVTN_repeat-like_dom_sf"/>
</dbReference>
<dbReference type="GO" id="GO:0080008">
    <property type="term" value="C:Cul4-RING E3 ubiquitin ligase complex"/>
    <property type="evidence" value="ECO:0007669"/>
    <property type="project" value="TreeGrafter"/>
</dbReference>
<evidence type="ECO:0000313" key="2">
    <source>
        <dbReference type="EMBL" id="KAH7301869.1"/>
    </source>
</evidence>
<protein>
    <submittedName>
        <fullName evidence="2">Uncharacterized protein</fullName>
    </submittedName>
</protein>
<dbReference type="EMBL" id="CM035428">
    <property type="protein sequence ID" value="KAH7301870.1"/>
    <property type="molecule type" value="Genomic_DNA"/>
</dbReference>
<dbReference type="EMBL" id="CM035428">
    <property type="protein sequence ID" value="KAH7301871.1"/>
    <property type="molecule type" value="Genomic_DNA"/>
</dbReference>
<keyword evidence="3" id="KW-1185">Reference proteome</keyword>
<feature type="region of interest" description="Disordered" evidence="1">
    <location>
        <begin position="30"/>
        <end position="93"/>
    </location>
</feature>
<organism evidence="2 3">
    <name type="scientific">Ceratopteris richardii</name>
    <name type="common">Triangle waterfern</name>
    <dbReference type="NCBI Taxonomy" id="49495"/>
    <lineage>
        <taxon>Eukaryota</taxon>
        <taxon>Viridiplantae</taxon>
        <taxon>Streptophyta</taxon>
        <taxon>Embryophyta</taxon>
        <taxon>Tracheophyta</taxon>
        <taxon>Polypodiopsida</taxon>
        <taxon>Polypodiidae</taxon>
        <taxon>Polypodiales</taxon>
        <taxon>Pteridineae</taxon>
        <taxon>Pteridaceae</taxon>
        <taxon>Parkerioideae</taxon>
        <taxon>Ceratopteris</taxon>
    </lineage>
</organism>
<dbReference type="InterPro" id="IPR051859">
    <property type="entry name" value="DCAF"/>
</dbReference>
<proteinExistence type="predicted"/>
<dbReference type="InterPro" id="IPR011044">
    <property type="entry name" value="Quino_amine_DH_bsu"/>
</dbReference>
<gene>
    <name evidence="2" type="ORF">KP509_23G046900</name>
</gene>
<feature type="compositionally biased region" description="Acidic residues" evidence="1">
    <location>
        <begin position="61"/>
        <end position="76"/>
    </location>
</feature>
<dbReference type="Gene3D" id="2.130.10.10">
    <property type="entry name" value="YVTN repeat-like/Quinoprotein amine dehydrogenase"/>
    <property type="match status" value="1"/>
</dbReference>
<dbReference type="GO" id="GO:0043161">
    <property type="term" value="P:proteasome-mediated ubiquitin-dependent protein catabolic process"/>
    <property type="evidence" value="ECO:0007669"/>
    <property type="project" value="TreeGrafter"/>
</dbReference>
<dbReference type="EMBL" id="CM035428">
    <property type="protein sequence ID" value="KAH7301872.1"/>
    <property type="molecule type" value="Genomic_DNA"/>
</dbReference>
<dbReference type="PANTHER" id="PTHR19847:SF7">
    <property type="entry name" value="DDB1- AND CUL4-ASSOCIATED FACTOR 11"/>
    <property type="match status" value="1"/>
</dbReference>